<proteinExistence type="predicted"/>
<dbReference type="SUPFAM" id="SSF48452">
    <property type="entry name" value="TPR-like"/>
    <property type="match status" value="1"/>
</dbReference>
<organism evidence="1 2">
    <name type="scientific">Agrobacterium rubi TR3 = NBRC 13261</name>
    <dbReference type="NCBI Taxonomy" id="1368415"/>
    <lineage>
        <taxon>Bacteria</taxon>
        <taxon>Pseudomonadati</taxon>
        <taxon>Pseudomonadota</taxon>
        <taxon>Alphaproteobacteria</taxon>
        <taxon>Hyphomicrobiales</taxon>
        <taxon>Rhizobiaceae</taxon>
        <taxon>Rhizobium/Agrobacterium group</taxon>
        <taxon>Agrobacterium</taxon>
    </lineage>
</organism>
<gene>
    <name evidence="1" type="ORF">RRU01S_14_01620</name>
</gene>
<evidence type="ECO:0000313" key="2">
    <source>
        <dbReference type="Proteomes" id="UP000028701"/>
    </source>
</evidence>
<dbReference type="eggNOG" id="COG0457">
    <property type="taxonomic scope" value="Bacteria"/>
</dbReference>
<dbReference type="RefSeq" id="WP_131367790.1">
    <property type="nucleotide sequence ID" value="NZ_BBJU01000014.1"/>
</dbReference>
<comment type="caution">
    <text evidence="1">The sequence shown here is derived from an EMBL/GenBank/DDBJ whole genome shotgun (WGS) entry which is preliminary data.</text>
</comment>
<dbReference type="Gene3D" id="1.25.40.10">
    <property type="entry name" value="Tetratricopeptide repeat domain"/>
    <property type="match status" value="1"/>
</dbReference>
<evidence type="ECO:0000313" key="1">
    <source>
        <dbReference type="EMBL" id="GAK70939.1"/>
    </source>
</evidence>
<dbReference type="Proteomes" id="UP000028701">
    <property type="component" value="Unassembled WGS sequence"/>
</dbReference>
<dbReference type="AlphaFoldDB" id="A0A081CW93"/>
<dbReference type="InterPro" id="IPR011990">
    <property type="entry name" value="TPR-like_helical_dom_sf"/>
</dbReference>
<protein>
    <recommendedName>
        <fullName evidence="3">Tetratricopeptide repeat protein</fullName>
    </recommendedName>
</protein>
<dbReference type="OrthoDB" id="1416614at2"/>
<sequence length="312" mass="35238">MRHRLLARLKSLLSSKTKADASLAKQAGGLHLPAGTDQLRIDSDDRLTGYIPLGFVPFAAHQLGNGDYFGFYWPVGRENCDPLIAETSHDDGLIEPRFSNLTSFLRKTDGIDREEWIEQPTFEDDPDSPLNCFLKARESIGQKAFDHALEQLEKAVRTLPEYTYALATLAGQYQRLGRNEDACRVAVQMIISPPSFGYSGTVTNIARWFSRLDTCPQDLTNDPIWKGRAHLASIPTGGTKDSPAYAVLREAIDTYEKRGDIVRALTLMQTYSDFMNSETQSFQERQNYDFAKHRAVQRELSWKLPDGPRFLL</sequence>
<dbReference type="EMBL" id="BBJU01000014">
    <property type="protein sequence ID" value="GAK70939.1"/>
    <property type="molecule type" value="Genomic_DNA"/>
</dbReference>
<reference evidence="1 2" key="1">
    <citation type="submission" date="2014-08" db="EMBL/GenBank/DDBJ databases">
        <title>Whole genome shotgun sequence of Rhizobium rubi NBRC 13261.</title>
        <authorList>
            <person name="Katano-Makiyama Y."/>
            <person name="Hosoyama A."/>
            <person name="Hashimoto M."/>
            <person name="Hosoyama Y."/>
            <person name="Noguchi M."/>
            <person name="Tsuchikane K."/>
            <person name="Uohara A."/>
            <person name="Ohji S."/>
            <person name="Ichikawa N."/>
            <person name="Kimura A."/>
            <person name="Yamazoe A."/>
            <person name="Fujita N."/>
        </authorList>
    </citation>
    <scope>NUCLEOTIDE SEQUENCE [LARGE SCALE GENOMIC DNA]</scope>
    <source>
        <strain evidence="1 2">NBRC 13261</strain>
    </source>
</reference>
<evidence type="ECO:0008006" key="3">
    <source>
        <dbReference type="Google" id="ProtNLM"/>
    </source>
</evidence>
<name>A0A081CW93_9HYPH</name>
<accession>A0A081CW93</accession>